<accession>A0A7Z0CJG3</accession>
<evidence type="ECO:0000313" key="5">
    <source>
        <dbReference type="Proteomes" id="UP000562045"/>
    </source>
</evidence>
<dbReference type="EMBL" id="JACBZM010000001">
    <property type="protein sequence ID" value="NYI43636.1"/>
    <property type="molecule type" value="Genomic_DNA"/>
</dbReference>
<feature type="compositionally biased region" description="Low complexity" evidence="1">
    <location>
        <begin position="24"/>
        <end position="38"/>
    </location>
</feature>
<keyword evidence="3" id="KW-0732">Signal</keyword>
<name>A0A7Z0CJG3_9ACTN</name>
<evidence type="ECO:0000256" key="1">
    <source>
        <dbReference type="SAM" id="MobiDB-lite"/>
    </source>
</evidence>
<feature type="region of interest" description="Disordered" evidence="1">
    <location>
        <begin position="24"/>
        <end position="56"/>
    </location>
</feature>
<dbReference type="RefSeq" id="WP_179647766.1">
    <property type="nucleotide sequence ID" value="NZ_JACBZM010000001.1"/>
</dbReference>
<dbReference type="Proteomes" id="UP000562045">
    <property type="component" value="Unassembled WGS sequence"/>
</dbReference>
<sequence length="440" mass="45078">MDRSLGALTTLATVVLLAAAPAAAAPDDDPGPALAGTPVSGSTGPDGAPELTTGRYLDHLPPRGGLSYVLPRTAEGSTFHVAAMFVGAGDSVGEGVRIEVGTTPGDKGCGSGGVFRPTLGETDPVLFTNVSTWTDVDDHRCATADRLWLTLGAADDPADAGRDVELLVYEEPPLSDYNLDLLPEPEPLAWAPLTPTAPRDVPVGTTPTNAPVVRDGSYAVVLRPGRTAVLAVPLDWDQSLQAQLDARLPAGSPTPDGITVDVVSPLLGTSEVSFTAGRPDDWTVPLDGRGPLRIGAQSQVVAYGNRDSYDATFTTEALAGIHYVVVRWTGTDEAGPGAAGLRVPATLTLHTTGAAGDGLPAYTPATGLVGPQATSRLVDGTLREPAAVEPVAEPAEDPVVPLGGRGLAAAAIAGGLAVLGLVVLRHRRAHPGRARGRHRT</sequence>
<evidence type="ECO:0000313" key="4">
    <source>
        <dbReference type="EMBL" id="NYI43636.1"/>
    </source>
</evidence>
<feature type="signal peptide" evidence="3">
    <location>
        <begin position="1"/>
        <end position="24"/>
    </location>
</feature>
<keyword evidence="2" id="KW-0812">Transmembrane</keyword>
<reference evidence="4 5" key="1">
    <citation type="submission" date="2020-07" db="EMBL/GenBank/DDBJ databases">
        <title>Sequencing the genomes of 1000 actinobacteria strains.</title>
        <authorList>
            <person name="Klenk H.-P."/>
        </authorList>
    </citation>
    <scope>NUCLEOTIDE SEQUENCE [LARGE SCALE GENOMIC DNA]</scope>
    <source>
        <strain evidence="4 5">DSM 15131</strain>
    </source>
</reference>
<feature type="chain" id="PRO_5030916117" evidence="3">
    <location>
        <begin position="25"/>
        <end position="440"/>
    </location>
</feature>
<evidence type="ECO:0000256" key="3">
    <source>
        <dbReference type="SAM" id="SignalP"/>
    </source>
</evidence>
<comment type="caution">
    <text evidence="4">The sequence shown here is derived from an EMBL/GenBank/DDBJ whole genome shotgun (WGS) entry which is preliminary data.</text>
</comment>
<keyword evidence="2" id="KW-1133">Transmembrane helix</keyword>
<organism evidence="4 5">
    <name type="scientific">Nocardioides aromaticivorans</name>
    <dbReference type="NCBI Taxonomy" id="200618"/>
    <lineage>
        <taxon>Bacteria</taxon>
        <taxon>Bacillati</taxon>
        <taxon>Actinomycetota</taxon>
        <taxon>Actinomycetes</taxon>
        <taxon>Propionibacteriales</taxon>
        <taxon>Nocardioidaceae</taxon>
        <taxon>Nocardioides</taxon>
    </lineage>
</organism>
<feature type="transmembrane region" description="Helical" evidence="2">
    <location>
        <begin position="406"/>
        <end position="424"/>
    </location>
</feature>
<proteinExistence type="predicted"/>
<dbReference type="AlphaFoldDB" id="A0A7Z0CJG3"/>
<evidence type="ECO:0000256" key="2">
    <source>
        <dbReference type="SAM" id="Phobius"/>
    </source>
</evidence>
<keyword evidence="2" id="KW-0472">Membrane</keyword>
<gene>
    <name evidence="4" type="ORF">BJ993_000716</name>
</gene>
<protein>
    <submittedName>
        <fullName evidence="4">Uncharacterized protein</fullName>
    </submittedName>
</protein>